<proteinExistence type="inferred from homology"/>
<reference evidence="7 8" key="1">
    <citation type="submission" date="2020-08" db="EMBL/GenBank/DDBJ databases">
        <title>Draft genome sequence of Parasphingopyxis sp. GrpM-11.</title>
        <authorList>
            <person name="Oh J."/>
            <person name="Roh D.-H."/>
        </authorList>
    </citation>
    <scope>NUCLEOTIDE SEQUENCE [LARGE SCALE GENOMIC DNA]</scope>
    <source>
        <strain evidence="7 8">GrpM-11</strain>
    </source>
</reference>
<dbReference type="RefSeq" id="WP_185801645.1">
    <property type="nucleotide sequence ID" value="NZ_JACJVJ010000002.1"/>
</dbReference>
<evidence type="ECO:0000313" key="7">
    <source>
        <dbReference type="EMBL" id="MBC2778387.1"/>
    </source>
</evidence>
<dbReference type="Gene3D" id="1.20.1260.100">
    <property type="entry name" value="TspO/MBR protein"/>
    <property type="match status" value="1"/>
</dbReference>
<gene>
    <name evidence="7" type="ORF">H6P80_12240</name>
</gene>
<keyword evidence="3 6" id="KW-0812">Transmembrane</keyword>
<dbReference type="Pfam" id="PF03073">
    <property type="entry name" value="TspO_MBR"/>
    <property type="match status" value="1"/>
</dbReference>
<dbReference type="FunFam" id="1.20.1260.100:FF:000001">
    <property type="entry name" value="translocator protein 2"/>
    <property type="match status" value="1"/>
</dbReference>
<protein>
    <submittedName>
        <fullName evidence="7">Tryptophan-rich sensory protein</fullName>
    </submittedName>
</protein>
<dbReference type="PIRSF" id="PIRSF005859">
    <property type="entry name" value="PBR"/>
    <property type="match status" value="1"/>
</dbReference>
<feature type="transmembrane region" description="Helical" evidence="6">
    <location>
        <begin position="116"/>
        <end position="135"/>
    </location>
</feature>
<dbReference type="InterPro" id="IPR038330">
    <property type="entry name" value="TspO/MBR-related_sf"/>
</dbReference>
<accession>A0A842I0L6</accession>
<dbReference type="PANTHER" id="PTHR10057:SF0">
    <property type="entry name" value="TRANSLOCATOR PROTEIN"/>
    <property type="match status" value="1"/>
</dbReference>
<evidence type="ECO:0000256" key="4">
    <source>
        <dbReference type="ARBA" id="ARBA00022989"/>
    </source>
</evidence>
<comment type="caution">
    <text evidence="7">The sequence shown here is derived from an EMBL/GenBank/DDBJ whole genome shotgun (WGS) entry which is preliminary data.</text>
</comment>
<evidence type="ECO:0000256" key="6">
    <source>
        <dbReference type="SAM" id="Phobius"/>
    </source>
</evidence>
<dbReference type="GO" id="GO:0033013">
    <property type="term" value="P:tetrapyrrole metabolic process"/>
    <property type="evidence" value="ECO:0007669"/>
    <property type="project" value="UniProtKB-ARBA"/>
</dbReference>
<dbReference type="Proteomes" id="UP000564378">
    <property type="component" value="Unassembled WGS sequence"/>
</dbReference>
<sequence length="181" mass="19912">MVGIATKGQLRMSFLRWALVLVPLILLAGLLSGAVSGSGESPWYEALAKPSFQPPGYLFGIVWPILYIMMGLALVIAIQARGSGKRGLAIGLFAAQLVANLLWSPIFFGMHQVSFAFWWLLLTLALALATTYAFWRVRPSAAWLMVPYLAWLCFAAMLNFSIDRQNPDAETLVVEGAYTQI</sequence>
<evidence type="ECO:0000256" key="2">
    <source>
        <dbReference type="ARBA" id="ARBA00007524"/>
    </source>
</evidence>
<feature type="transmembrane region" description="Helical" evidence="6">
    <location>
        <begin position="57"/>
        <end position="78"/>
    </location>
</feature>
<dbReference type="AlphaFoldDB" id="A0A842I0L6"/>
<keyword evidence="5 6" id="KW-0472">Membrane</keyword>
<evidence type="ECO:0000313" key="8">
    <source>
        <dbReference type="Proteomes" id="UP000564378"/>
    </source>
</evidence>
<dbReference type="CDD" id="cd15904">
    <property type="entry name" value="TSPO_MBR"/>
    <property type="match status" value="1"/>
</dbReference>
<keyword evidence="8" id="KW-1185">Reference proteome</keyword>
<dbReference type="InterPro" id="IPR004307">
    <property type="entry name" value="TspO_MBR"/>
</dbReference>
<feature type="transmembrane region" description="Helical" evidence="6">
    <location>
        <begin position="142"/>
        <end position="162"/>
    </location>
</feature>
<organism evidence="7 8">
    <name type="scientific">Parasphingopyxis marina</name>
    <dbReference type="NCBI Taxonomy" id="2761622"/>
    <lineage>
        <taxon>Bacteria</taxon>
        <taxon>Pseudomonadati</taxon>
        <taxon>Pseudomonadota</taxon>
        <taxon>Alphaproteobacteria</taxon>
        <taxon>Sphingomonadales</taxon>
        <taxon>Sphingomonadaceae</taxon>
        <taxon>Parasphingopyxis</taxon>
    </lineage>
</organism>
<evidence type="ECO:0000256" key="5">
    <source>
        <dbReference type="ARBA" id="ARBA00023136"/>
    </source>
</evidence>
<dbReference type="GO" id="GO:0016020">
    <property type="term" value="C:membrane"/>
    <property type="evidence" value="ECO:0007669"/>
    <property type="project" value="UniProtKB-SubCell"/>
</dbReference>
<comment type="subcellular location">
    <subcellularLocation>
        <location evidence="1">Membrane</location>
        <topology evidence="1">Multi-pass membrane protein</topology>
    </subcellularLocation>
</comment>
<dbReference type="PANTHER" id="PTHR10057">
    <property type="entry name" value="PERIPHERAL-TYPE BENZODIAZEPINE RECEPTOR"/>
    <property type="match status" value="1"/>
</dbReference>
<evidence type="ECO:0000256" key="3">
    <source>
        <dbReference type="ARBA" id="ARBA00022692"/>
    </source>
</evidence>
<feature type="transmembrane region" description="Helical" evidence="6">
    <location>
        <begin position="90"/>
        <end position="110"/>
    </location>
</feature>
<dbReference type="EMBL" id="JACJVJ010000002">
    <property type="protein sequence ID" value="MBC2778387.1"/>
    <property type="molecule type" value="Genomic_DNA"/>
</dbReference>
<keyword evidence="4 6" id="KW-1133">Transmembrane helix</keyword>
<comment type="similarity">
    <text evidence="2">Belongs to the TspO/BZRP family.</text>
</comment>
<name>A0A842I0L6_9SPHN</name>
<evidence type="ECO:0000256" key="1">
    <source>
        <dbReference type="ARBA" id="ARBA00004141"/>
    </source>
</evidence>